<keyword evidence="10" id="KW-1185">Reference proteome</keyword>
<feature type="transmembrane region" description="Helical" evidence="7">
    <location>
        <begin position="173"/>
        <end position="196"/>
    </location>
</feature>
<dbReference type="InterPro" id="IPR003004">
    <property type="entry name" value="GspF/PilC"/>
</dbReference>
<dbReference type="Gene3D" id="1.20.81.30">
    <property type="entry name" value="Type II secretion system (T2SS), domain F"/>
    <property type="match status" value="2"/>
</dbReference>
<feature type="domain" description="Type II secretion system protein GspF" evidence="8">
    <location>
        <begin position="75"/>
        <end position="197"/>
    </location>
</feature>
<comment type="subcellular location">
    <subcellularLocation>
        <location evidence="1">Cell membrane</location>
        <topology evidence="1">Multi-pass membrane protein</topology>
    </subcellularLocation>
</comment>
<dbReference type="RefSeq" id="WP_043919242.1">
    <property type="nucleotide sequence ID" value="NZ_FZPF01000005.1"/>
</dbReference>
<reference evidence="9 10" key="1">
    <citation type="submission" date="2015-02" db="EMBL/GenBank/DDBJ databases">
        <title>Genome Sequence of Jannaschia aquimarina DSM28248, a member of the Roseobacter clade.</title>
        <authorList>
            <person name="Voget S."/>
            <person name="Daniel R."/>
        </authorList>
    </citation>
    <scope>NUCLEOTIDE SEQUENCE [LARGE SCALE GENOMIC DNA]</scope>
    <source>
        <strain evidence="9 10">GSW-M26</strain>
    </source>
</reference>
<comment type="similarity">
    <text evidence="2">Belongs to the GSP F family.</text>
</comment>
<dbReference type="OrthoDB" id="9805682at2"/>
<feature type="transmembrane region" description="Helical" evidence="7">
    <location>
        <begin position="216"/>
        <end position="245"/>
    </location>
</feature>
<feature type="transmembrane region" description="Helical" evidence="7">
    <location>
        <begin position="373"/>
        <end position="403"/>
    </location>
</feature>
<evidence type="ECO:0000313" key="9">
    <source>
        <dbReference type="EMBL" id="KIT15866.1"/>
    </source>
</evidence>
<protein>
    <submittedName>
        <fullName evidence="9">EpsF protein</fullName>
    </submittedName>
</protein>
<evidence type="ECO:0000256" key="5">
    <source>
        <dbReference type="ARBA" id="ARBA00022989"/>
    </source>
</evidence>
<evidence type="ECO:0000259" key="8">
    <source>
        <dbReference type="Pfam" id="PF00482"/>
    </source>
</evidence>
<evidence type="ECO:0000256" key="3">
    <source>
        <dbReference type="ARBA" id="ARBA00022475"/>
    </source>
</evidence>
<evidence type="ECO:0000256" key="2">
    <source>
        <dbReference type="ARBA" id="ARBA00005745"/>
    </source>
</evidence>
<keyword evidence="5 7" id="KW-1133">Transmembrane helix</keyword>
<evidence type="ECO:0000313" key="10">
    <source>
        <dbReference type="Proteomes" id="UP000032232"/>
    </source>
</evidence>
<keyword evidence="4 7" id="KW-0812">Transmembrane</keyword>
<dbReference type="Proteomes" id="UP000032232">
    <property type="component" value="Unassembled WGS sequence"/>
</dbReference>
<sequence>MSDLSAFRYKARDAEGRRRDGTVAAVDEVDALRRLRADGLLPVDLIANPQATTRTTRRTPWGRRTAMSARARADFVTRLGKLTDSRIDLDRALTIMSEGRSGPIQKAAVGLRTHMREGGTLLDGLRDHAKIDDPATLALVRGAEASGDLPGALTTAGSLLTQRLALRRKVVTGLLYPSLLLVVAMIAVGVIMVAIIPQFRPLIEDRMDAIPPLGRLIFALSAMVSGLWRLLLFGVAAMLGVFMWLHGKGQAGALLRRATARLPLLRDVVGRGQVTITLHVLGALLTREVTLSEALRTVTEGLPDGPVRSALEAARREVEGGAALSASLRDMTALAPSAVEMIRIGEETGDLAGMLGRAAAEMREASDRGLERFLALFQPALIVGVGLIVGVSLYALFSAIVAVNSIAL</sequence>
<evidence type="ECO:0000256" key="1">
    <source>
        <dbReference type="ARBA" id="ARBA00004651"/>
    </source>
</evidence>
<dbReference type="PATRIC" id="fig|935700.4.peg.2518"/>
<accession>A0A0D1EG50</accession>
<comment type="caution">
    <text evidence="9">The sequence shown here is derived from an EMBL/GenBank/DDBJ whole genome shotgun (WGS) entry which is preliminary data.</text>
</comment>
<evidence type="ECO:0000256" key="6">
    <source>
        <dbReference type="ARBA" id="ARBA00023136"/>
    </source>
</evidence>
<name>A0A0D1EG50_9RHOB</name>
<dbReference type="GO" id="GO:0005886">
    <property type="term" value="C:plasma membrane"/>
    <property type="evidence" value="ECO:0007669"/>
    <property type="project" value="UniProtKB-SubCell"/>
</dbReference>
<dbReference type="InterPro" id="IPR042094">
    <property type="entry name" value="T2SS_GspF_sf"/>
</dbReference>
<dbReference type="Pfam" id="PF00482">
    <property type="entry name" value="T2SSF"/>
    <property type="match status" value="2"/>
</dbReference>
<evidence type="ECO:0000256" key="4">
    <source>
        <dbReference type="ARBA" id="ARBA00022692"/>
    </source>
</evidence>
<proteinExistence type="inferred from homology"/>
<dbReference type="AlphaFoldDB" id="A0A0D1EG50"/>
<keyword evidence="3" id="KW-1003">Cell membrane</keyword>
<evidence type="ECO:0000256" key="7">
    <source>
        <dbReference type="SAM" id="Phobius"/>
    </source>
</evidence>
<organism evidence="9 10">
    <name type="scientific">Jannaschia aquimarina</name>
    <dbReference type="NCBI Taxonomy" id="935700"/>
    <lineage>
        <taxon>Bacteria</taxon>
        <taxon>Pseudomonadati</taxon>
        <taxon>Pseudomonadota</taxon>
        <taxon>Alphaproteobacteria</taxon>
        <taxon>Rhodobacterales</taxon>
        <taxon>Roseobacteraceae</taxon>
        <taxon>Jannaschia</taxon>
    </lineage>
</organism>
<dbReference type="PANTHER" id="PTHR30012">
    <property type="entry name" value="GENERAL SECRETION PATHWAY PROTEIN"/>
    <property type="match status" value="1"/>
</dbReference>
<keyword evidence="6 7" id="KW-0472">Membrane</keyword>
<dbReference type="InterPro" id="IPR018076">
    <property type="entry name" value="T2SS_GspF_dom"/>
</dbReference>
<gene>
    <name evidence="9" type="primary">epsF</name>
    <name evidence="9" type="ORF">jaqu_24460</name>
</gene>
<feature type="domain" description="Type II secretion system protein GspF" evidence="8">
    <location>
        <begin position="278"/>
        <end position="396"/>
    </location>
</feature>
<dbReference type="STRING" id="935700.jaqu_24460"/>
<dbReference type="PRINTS" id="PR00812">
    <property type="entry name" value="BCTERIALGSPF"/>
</dbReference>
<dbReference type="EMBL" id="JYFE01000042">
    <property type="protein sequence ID" value="KIT15866.1"/>
    <property type="molecule type" value="Genomic_DNA"/>
</dbReference>
<dbReference type="PANTHER" id="PTHR30012:SF0">
    <property type="entry name" value="TYPE II SECRETION SYSTEM PROTEIN F-RELATED"/>
    <property type="match status" value="1"/>
</dbReference>